<evidence type="ECO:0000256" key="8">
    <source>
        <dbReference type="SAM" id="Phobius"/>
    </source>
</evidence>
<protein>
    <submittedName>
        <fullName evidence="10">MFS transporter</fullName>
    </submittedName>
</protein>
<dbReference type="SUPFAM" id="SSF103473">
    <property type="entry name" value="MFS general substrate transporter"/>
    <property type="match status" value="1"/>
</dbReference>
<dbReference type="EMBL" id="JBEOZM010000010">
    <property type="protein sequence ID" value="MER6270232.1"/>
    <property type="molecule type" value="Genomic_DNA"/>
</dbReference>
<feature type="transmembrane region" description="Helical" evidence="8">
    <location>
        <begin position="58"/>
        <end position="82"/>
    </location>
</feature>
<dbReference type="Gene3D" id="1.20.1250.20">
    <property type="entry name" value="MFS general substrate transporter like domains"/>
    <property type="match status" value="1"/>
</dbReference>
<evidence type="ECO:0000256" key="5">
    <source>
        <dbReference type="ARBA" id="ARBA00022989"/>
    </source>
</evidence>
<evidence type="ECO:0000313" key="11">
    <source>
        <dbReference type="Proteomes" id="UP001490365"/>
    </source>
</evidence>
<feature type="transmembrane region" description="Helical" evidence="8">
    <location>
        <begin position="389"/>
        <end position="411"/>
    </location>
</feature>
<feature type="transmembrane region" description="Helical" evidence="8">
    <location>
        <begin position="181"/>
        <end position="205"/>
    </location>
</feature>
<comment type="subcellular location">
    <subcellularLocation>
        <location evidence="1">Cell membrane</location>
        <topology evidence="1">Multi-pass membrane protein</topology>
    </subcellularLocation>
</comment>
<keyword evidence="2" id="KW-0813">Transport</keyword>
<feature type="transmembrane region" description="Helical" evidence="8">
    <location>
        <begin position="417"/>
        <end position="439"/>
    </location>
</feature>
<dbReference type="RefSeq" id="WP_351958685.1">
    <property type="nucleotide sequence ID" value="NZ_JBEOZM010000010.1"/>
</dbReference>
<evidence type="ECO:0000256" key="3">
    <source>
        <dbReference type="ARBA" id="ARBA00022475"/>
    </source>
</evidence>
<dbReference type="PANTHER" id="PTHR23517">
    <property type="entry name" value="RESISTANCE PROTEIN MDTM, PUTATIVE-RELATED-RELATED"/>
    <property type="match status" value="1"/>
</dbReference>
<feature type="compositionally biased region" description="Pro residues" evidence="7">
    <location>
        <begin position="36"/>
        <end position="46"/>
    </location>
</feature>
<evidence type="ECO:0000256" key="7">
    <source>
        <dbReference type="SAM" id="MobiDB-lite"/>
    </source>
</evidence>
<feature type="transmembrane region" description="Helical" evidence="8">
    <location>
        <begin position="123"/>
        <end position="141"/>
    </location>
</feature>
<feature type="transmembrane region" description="Helical" evidence="8">
    <location>
        <begin position="147"/>
        <end position="169"/>
    </location>
</feature>
<dbReference type="Pfam" id="PF07690">
    <property type="entry name" value="MFS_1"/>
    <property type="match status" value="1"/>
</dbReference>
<dbReference type="InterPro" id="IPR050171">
    <property type="entry name" value="MFS_Transporters"/>
</dbReference>
<feature type="transmembrane region" description="Helical" evidence="8">
    <location>
        <begin position="217"/>
        <end position="236"/>
    </location>
</feature>
<keyword evidence="5 8" id="KW-1133">Transmembrane helix</keyword>
<dbReference type="PANTHER" id="PTHR23517:SF13">
    <property type="entry name" value="MAJOR FACILITATOR SUPERFAMILY MFS_1"/>
    <property type="match status" value="1"/>
</dbReference>
<organism evidence="10 11">
    <name type="scientific">Streptomyces sp. 900105755</name>
    <dbReference type="NCBI Taxonomy" id="3154389"/>
    <lineage>
        <taxon>Bacteria</taxon>
        <taxon>Bacillati</taxon>
        <taxon>Actinomycetota</taxon>
        <taxon>Actinomycetes</taxon>
        <taxon>Kitasatosporales</taxon>
        <taxon>Streptomycetaceae</taxon>
        <taxon>Streptomyces</taxon>
    </lineage>
</organism>
<feature type="transmembrane region" description="Helical" evidence="8">
    <location>
        <begin position="298"/>
        <end position="320"/>
    </location>
</feature>
<dbReference type="InterPro" id="IPR020846">
    <property type="entry name" value="MFS_dom"/>
</dbReference>
<comment type="caution">
    <text evidence="10">The sequence shown here is derived from an EMBL/GenBank/DDBJ whole genome shotgun (WGS) entry which is preliminary data.</text>
</comment>
<name>A0ABV1TJM9_9ACTN</name>
<evidence type="ECO:0000256" key="6">
    <source>
        <dbReference type="ARBA" id="ARBA00023136"/>
    </source>
</evidence>
<feature type="domain" description="Major facilitator superfamily (MFS) profile" evidence="9">
    <location>
        <begin position="50"/>
        <end position="442"/>
    </location>
</feature>
<keyword evidence="6 8" id="KW-0472">Membrane</keyword>
<keyword evidence="3" id="KW-1003">Cell membrane</keyword>
<feature type="transmembrane region" description="Helical" evidence="8">
    <location>
        <begin position="327"/>
        <end position="346"/>
    </location>
</feature>
<feature type="region of interest" description="Disordered" evidence="7">
    <location>
        <begin position="1"/>
        <end position="48"/>
    </location>
</feature>
<dbReference type="Proteomes" id="UP001490365">
    <property type="component" value="Unassembled WGS sequence"/>
</dbReference>
<keyword evidence="11" id="KW-1185">Reference proteome</keyword>
<reference evidence="10 11" key="1">
    <citation type="submission" date="2024-06" db="EMBL/GenBank/DDBJ databases">
        <title>The Natural Products Discovery Center: Release of the First 8490 Sequenced Strains for Exploring Actinobacteria Biosynthetic Diversity.</title>
        <authorList>
            <person name="Kalkreuter E."/>
            <person name="Kautsar S.A."/>
            <person name="Yang D."/>
            <person name="Bader C.D."/>
            <person name="Teijaro C.N."/>
            <person name="Fluegel L."/>
            <person name="Davis C.M."/>
            <person name="Simpson J.R."/>
            <person name="Lauterbach L."/>
            <person name="Steele A.D."/>
            <person name="Gui C."/>
            <person name="Meng S."/>
            <person name="Li G."/>
            <person name="Viehrig K."/>
            <person name="Ye F."/>
            <person name="Su P."/>
            <person name="Kiefer A.F."/>
            <person name="Nichols A."/>
            <person name="Cepeda A.J."/>
            <person name="Yan W."/>
            <person name="Fan B."/>
            <person name="Jiang Y."/>
            <person name="Adhikari A."/>
            <person name="Zheng C.-J."/>
            <person name="Schuster L."/>
            <person name="Cowan T.M."/>
            <person name="Smanski M.J."/>
            <person name="Chevrette M.G."/>
            <person name="De Carvalho L.P.S."/>
            <person name="Shen B."/>
        </authorList>
    </citation>
    <scope>NUCLEOTIDE SEQUENCE [LARGE SCALE GENOMIC DNA]</scope>
    <source>
        <strain evidence="10 11">NPDC001694</strain>
    </source>
</reference>
<gene>
    <name evidence="10" type="ORF">ABT211_23485</name>
</gene>
<evidence type="ECO:0000256" key="4">
    <source>
        <dbReference type="ARBA" id="ARBA00022692"/>
    </source>
</evidence>
<evidence type="ECO:0000256" key="2">
    <source>
        <dbReference type="ARBA" id="ARBA00022448"/>
    </source>
</evidence>
<evidence type="ECO:0000313" key="10">
    <source>
        <dbReference type="EMBL" id="MER6270232.1"/>
    </source>
</evidence>
<dbReference type="PROSITE" id="PS50850">
    <property type="entry name" value="MFS"/>
    <property type="match status" value="1"/>
</dbReference>
<feature type="transmembrane region" description="Helical" evidence="8">
    <location>
        <begin position="263"/>
        <end position="286"/>
    </location>
</feature>
<keyword evidence="4 8" id="KW-0812">Transmembrane</keyword>
<feature type="transmembrane region" description="Helical" evidence="8">
    <location>
        <begin position="352"/>
        <end position="369"/>
    </location>
</feature>
<feature type="transmembrane region" description="Helical" evidence="8">
    <location>
        <begin position="88"/>
        <end position="111"/>
    </location>
</feature>
<proteinExistence type="predicted"/>
<evidence type="ECO:0000259" key="9">
    <source>
        <dbReference type="PROSITE" id="PS50850"/>
    </source>
</evidence>
<accession>A0ABV1TJM9</accession>
<dbReference type="InterPro" id="IPR036259">
    <property type="entry name" value="MFS_trans_sf"/>
</dbReference>
<dbReference type="InterPro" id="IPR011701">
    <property type="entry name" value="MFS"/>
</dbReference>
<evidence type="ECO:0000256" key="1">
    <source>
        <dbReference type="ARBA" id="ARBA00004651"/>
    </source>
</evidence>
<sequence>MSSAATRGGVPLPAVPTPLSRPSADAPGDPTHRIPAPAPADLPPRAPARRRASHTTGFWFVAVAFTVLMAFGTAPTPLWPLYEARDHFGATTVTVAYASMVVGAAAAFLGLGHLSDRLGRRRIIVPALLVGIVASVVLIVWRDLPGLIAGRILNGAGLRLMASTATTYLHDLHHEVRPERAGSVLPGIVATAANLGGLATGPLVAGAAAEWLPAPLITAQAIFTLAMAVCLALVLCTPETVDLELPAARPPDRFVLRPGGRRSFGAAGALGAFAFAILGLISSLGASVLHGTLHTDSHLVVGLAAFLMFGSAAAGQLVLGRLPLPRLLTVGAVVFPVGLVLCAVALYHPALWLYLVAVSLSGAGSGLLFKGGVERAGSAAEPASRAGVLAVFFVVAYLGMGLPSVLFSIALRHFAVQTAMIGFAAVLSCGAVVSVVVALRDRAPGPGELSAQSARPS</sequence>